<dbReference type="OrthoDB" id="9764596at2"/>
<dbReference type="Gene3D" id="1.20.1250.20">
    <property type="entry name" value="MFS general substrate transporter like domains"/>
    <property type="match status" value="2"/>
</dbReference>
<dbReference type="PANTHER" id="PTHR11328">
    <property type="entry name" value="MAJOR FACILITATOR SUPERFAMILY DOMAIN-CONTAINING PROTEIN"/>
    <property type="match status" value="1"/>
</dbReference>
<dbReference type="GO" id="GO:0005886">
    <property type="term" value="C:plasma membrane"/>
    <property type="evidence" value="ECO:0007669"/>
    <property type="project" value="TreeGrafter"/>
</dbReference>
<keyword evidence="4" id="KW-1185">Reference proteome</keyword>
<feature type="transmembrane region" description="Helical" evidence="2">
    <location>
        <begin position="248"/>
        <end position="271"/>
    </location>
</feature>
<evidence type="ECO:0000256" key="2">
    <source>
        <dbReference type="SAM" id="Phobius"/>
    </source>
</evidence>
<accession>A0A1Q2MC90</accession>
<dbReference type="GO" id="GO:0008643">
    <property type="term" value="P:carbohydrate transport"/>
    <property type="evidence" value="ECO:0007669"/>
    <property type="project" value="InterPro"/>
</dbReference>
<comment type="similarity">
    <text evidence="1">Belongs to the sodium:galactoside symporter (TC 2.A.2) family.</text>
</comment>
<name>A0A1Q2MC90_9BACT</name>
<dbReference type="AlphaFoldDB" id="A0A1Q2MC90"/>
<keyword evidence="2" id="KW-1133">Transmembrane helix</keyword>
<protein>
    <submittedName>
        <fullName evidence="3">Inner membrane symporter YicJ</fullName>
    </submittedName>
</protein>
<dbReference type="SUPFAM" id="SSF103473">
    <property type="entry name" value="MFS general substrate transporter"/>
    <property type="match status" value="1"/>
</dbReference>
<feature type="transmembrane region" description="Helical" evidence="2">
    <location>
        <begin position="158"/>
        <end position="176"/>
    </location>
</feature>
<dbReference type="PANTHER" id="PTHR11328:SF24">
    <property type="entry name" value="MAJOR FACILITATOR SUPERFAMILY (MFS) PROFILE DOMAIN-CONTAINING PROTEIN"/>
    <property type="match status" value="1"/>
</dbReference>
<dbReference type="STRING" id="1851148.SMSP2_00671"/>
<dbReference type="Pfam" id="PF13347">
    <property type="entry name" value="MFS_2"/>
    <property type="match status" value="1"/>
</dbReference>
<keyword evidence="2" id="KW-0812">Transmembrane</keyword>
<feature type="transmembrane region" description="Helical" evidence="2">
    <location>
        <begin position="188"/>
        <end position="211"/>
    </location>
</feature>
<proteinExistence type="inferred from homology"/>
<reference evidence="4" key="1">
    <citation type="submission" date="2017-02" db="EMBL/GenBank/DDBJ databases">
        <title>Comparative genomics and description of representatives of a novel lineage of planctomycetes thriving in anoxic sediments.</title>
        <authorList>
            <person name="Spring S."/>
            <person name="Bunk B."/>
            <person name="Sproer C."/>
        </authorList>
    </citation>
    <scope>NUCLEOTIDE SEQUENCE [LARGE SCALE GENOMIC DNA]</scope>
    <source>
        <strain evidence="4">SM-Chi-D1</strain>
    </source>
</reference>
<feature type="transmembrane region" description="Helical" evidence="2">
    <location>
        <begin position="283"/>
        <end position="304"/>
    </location>
</feature>
<keyword evidence="2" id="KW-0472">Membrane</keyword>
<feature type="transmembrane region" description="Helical" evidence="2">
    <location>
        <begin position="403"/>
        <end position="425"/>
    </location>
</feature>
<dbReference type="KEGG" id="pbas:SMSP2_00671"/>
<gene>
    <name evidence="3" type="primary">yicJ_2</name>
    <name evidence="3" type="ORF">SMSP2_00671</name>
</gene>
<dbReference type="EMBL" id="CP019646">
    <property type="protein sequence ID" value="AQQ70326.1"/>
    <property type="molecule type" value="Genomic_DNA"/>
</dbReference>
<sequence>MSNSKTSCSTGEMVLYGTGECTTSLVMNTVFGFAMICYTDALGLSPVNAGLALSLAIFWDAVSDPLMGHISDNTRSRFGRRHPYVLIGGILLSLTFYSLWAVPGFIRENTTSIFWYMVIVNLILRTALTVFVVPYTALGFEICTDYNGRSKLQGIRMAMNMLANLLGPALAWSIFFQDQGGVKATSQISNFMHMAAVFSAFILFFVLLVTFSTKKHIKDSRQLELKGNSVKAFCRDITEIIKDKYPRYVFFFIFFVQLGIGIQAALQIYLYEHFMDFGGTEKTFAHGGGMIGMCIGALISSFCVRLFEKKGAVFFGGILSVSSNLILALLFLTGWMGPDFKFSLLGLNIPLAVILFVLFHSGYWFGNGILFPITVSMMADVSEINEIKTGINKDGGYSAVYSFALKMSMSVSSFLAGYILTLIGYSALGQEKLSDEIVWRICFVGLIVAPVISLCSLIVIKFYPVNKLFLENLRMENQTIQIQAD</sequence>
<feature type="transmembrane region" description="Helical" evidence="2">
    <location>
        <begin position="311"/>
        <end position="336"/>
    </location>
</feature>
<evidence type="ECO:0000313" key="4">
    <source>
        <dbReference type="Proteomes" id="UP000188181"/>
    </source>
</evidence>
<dbReference type="Proteomes" id="UP000188181">
    <property type="component" value="Chromosome"/>
</dbReference>
<dbReference type="InterPro" id="IPR036259">
    <property type="entry name" value="MFS_trans_sf"/>
</dbReference>
<feature type="transmembrane region" description="Helical" evidence="2">
    <location>
        <begin position="113"/>
        <end position="138"/>
    </location>
</feature>
<organism evidence="3 4">
    <name type="scientific">Limihaloglobus sulfuriphilus</name>
    <dbReference type="NCBI Taxonomy" id="1851148"/>
    <lineage>
        <taxon>Bacteria</taxon>
        <taxon>Pseudomonadati</taxon>
        <taxon>Planctomycetota</taxon>
        <taxon>Phycisphaerae</taxon>
        <taxon>Sedimentisphaerales</taxon>
        <taxon>Sedimentisphaeraceae</taxon>
        <taxon>Limihaloglobus</taxon>
    </lineage>
</organism>
<dbReference type="RefSeq" id="WP_146682600.1">
    <property type="nucleotide sequence ID" value="NZ_CP019646.1"/>
</dbReference>
<dbReference type="GO" id="GO:0015293">
    <property type="term" value="F:symporter activity"/>
    <property type="evidence" value="ECO:0007669"/>
    <property type="project" value="InterPro"/>
</dbReference>
<feature type="transmembrane region" description="Helical" evidence="2">
    <location>
        <begin position="342"/>
        <end position="365"/>
    </location>
</feature>
<dbReference type="InterPro" id="IPR039672">
    <property type="entry name" value="MFS_2"/>
</dbReference>
<feature type="transmembrane region" description="Helical" evidence="2">
    <location>
        <begin position="41"/>
        <end position="62"/>
    </location>
</feature>
<evidence type="ECO:0000256" key="1">
    <source>
        <dbReference type="ARBA" id="ARBA00009617"/>
    </source>
</evidence>
<feature type="transmembrane region" description="Helical" evidence="2">
    <location>
        <begin position="83"/>
        <end position="101"/>
    </location>
</feature>
<evidence type="ECO:0000313" key="3">
    <source>
        <dbReference type="EMBL" id="AQQ70326.1"/>
    </source>
</evidence>
<feature type="transmembrane region" description="Helical" evidence="2">
    <location>
        <begin position="437"/>
        <end position="460"/>
    </location>
</feature>